<name>G2Y511_BOTF4</name>
<evidence type="ECO:0000313" key="3">
    <source>
        <dbReference type="Proteomes" id="UP000008177"/>
    </source>
</evidence>
<feature type="region of interest" description="Disordered" evidence="1">
    <location>
        <begin position="1"/>
        <end position="49"/>
    </location>
</feature>
<evidence type="ECO:0000256" key="1">
    <source>
        <dbReference type="SAM" id="MobiDB-lite"/>
    </source>
</evidence>
<dbReference type="Proteomes" id="UP000008177">
    <property type="component" value="Unplaced contigs"/>
</dbReference>
<dbReference type="HOGENOM" id="CLU_3142864_0_0_1"/>
<dbReference type="EMBL" id="FQ790287">
    <property type="protein sequence ID" value="CCD47751.1"/>
    <property type="molecule type" value="Genomic_DNA"/>
</dbReference>
<organism evidence="2 3">
    <name type="scientific">Botryotinia fuckeliana (strain T4)</name>
    <name type="common">Noble rot fungus</name>
    <name type="synonym">Botrytis cinerea</name>
    <dbReference type="NCBI Taxonomy" id="999810"/>
    <lineage>
        <taxon>Eukaryota</taxon>
        <taxon>Fungi</taxon>
        <taxon>Dikarya</taxon>
        <taxon>Ascomycota</taxon>
        <taxon>Pezizomycotina</taxon>
        <taxon>Leotiomycetes</taxon>
        <taxon>Helotiales</taxon>
        <taxon>Sclerotiniaceae</taxon>
        <taxon>Botrytis</taxon>
    </lineage>
</organism>
<sequence length="49" mass="5372">MTKHTRKLNDGNSKKSSIATMRTGFTIKLNGNTTRRPGNPPKTSAARKT</sequence>
<accession>G2Y511</accession>
<proteinExistence type="predicted"/>
<gene>
    <name evidence="2" type="ORF">BofuT4_uP037310.1</name>
</gene>
<reference evidence="3" key="1">
    <citation type="journal article" date="2011" name="PLoS Genet.">
        <title>Genomic analysis of the necrotrophic fungal pathogens Sclerotinia sclerotiorum and Botrytis cinerea.</title>
        <authorList>
            <person name="Amselem J."/>
            <person name="Cuomo C.A."/>
            <person name="van Kan J.A."/>
            <person name="Viaud M."/>
            <person name="Benito E.P."/>
            <person name="Couloux A."/>
            <person name="Coutinho P.M."/>
            <person name="de Vries R.P."/>
            <person name="Dyer P.S."/>
            <person name="Fillinger S."/>
            <person name="Fournier E."/>
            <person name="Gout L."/>
            <person name="Hahn M."/>
            <person name="Kohn L."/>
            <person name="Lapalu N."/>
            <person name="Plummer K.M."/>
            <person name="Pradier J.M."/>
            <person name="Quevillon E."/>
            <person name="Sharon A."/>
            <person name="Simon A."/>
            <person name="ten Have A."/>
            <person name="Tudzynski B."/>
            <person name="Tudzynski P."/>
            <person name="Wincker P."/>
            <person name="Andrew M."/>
            <person name="Anthouard V."/>
            <person name="Beever R.E."/>
            <person name="Beffa R."/>
            <person name="Benoit I."/>
            <person name="Bouzid O."/>
            <person name="Brault B."/>
            <person name="Chen Z."/>
            <person name="Choquer M."/>
            <person name="Collemare J."/>
            <person name="Cotton P."/>
            <person name="Danchin E.G."/>
            <person name="Da Silva C."/>
            <person name="Gautier A."/>
            <person name="Giraud C."/>
            <person name="Giraud T."/>
            <person name="Gonzalez C."/>
            <person name="Grossetete S."/>
            <person name="Guldener U."/>
            <person name="Henrissat B."/>
            <person name="Howlett B.J."/>
            <person name="Kodira C."/>
            <person name="Kretschmer M."/>
            <person name="Lappartient A."/>
            <person name="Leroch M."/>
            <person name="Levis C."/>
            <person name="Mauceli E."/>
            <person name="Neuveglise C."/>
            <person name="Oeser B."/>
            <person name="Pearson M."/>
            <person name="Poulain J."/>
            <person name="Poussereau N."/>
            <person name="Quesneville H."/>
            <person name="Rascle C."/>
            <person name="Schumacher J."/>
            <person name="Segurens B."/>
            <person name="Sexton A."/>
            <person name="Silva E."/>
            <person name="Sirven C."/>
            <person name="Soanes D.M."/>
            <person name="Talbot N.J."/>
            <person name="Templeton M."/>
            <person name="Yandava C."/>
            <person name="Yarden O."/>
            <person name="Zeng Q."/>
            <person name="Rollins J.A."/>
            <person name="Lebrun M.H."/>
            <person name="Dickman M."/>
        </authorList>
    </citation>
    <scope>NUCLEOTIDE SEQUENCE [LARGE SCALE GENOMIC DNA]</scope>
    <source>
        <strain evidence="3">T4</strain>
    </source>
</reference>
<dbReference type="InParanoid" id="G2Y511"/>
<protein>
    <submittedName>
        <fullName evidence="2">Uncharacterized protein</fullName>
    </submittedName>
</protein>
<evidence type="ECO:0000313" key="2">
    <source>
        <dbReference type="EMBL" id="CCD47751.1"/>
    </source>
</evidence>
<dbReference type="AlphaFoldDB" id="G2Y511"/>